<gene>
    <name evidence="2" type="ORF">E2C01_060963</name>
</gene>
<feature type="chain" id="PRO_5023138596" evidence="1">
    <location>
        <begin position="17"/>
        <end position="55"/>
    </location>
</feature>
<evidence type="ECO:0000313" key="3">
    <source>
        <dbReference type="Proteomes" id="UP000324222"/>
    </source>
</evidence>
<feature type="signal peptide" evidence="1">
    <location>
        <begin position="1"/>
        <end position="16"/>
    </location>
</feature>
<reference evidence="2 3" key="1">
    <citation type="submission" date="2019-05" db="EMBL/GenBank/DDBJ databases">
        <title>Another draft genome of Portunus trituberculatus and its Hox gene families provides insights of decapod evolution.</title>
        <authorList>
            <person name="Jeong J.-H."/>
            <person name="Song I."/>
            <person name="Kim S."/>
            <person name="Choi T."/>
            <person name="Kim D."/>
            <person name="Ryu S."/>
            <person name="Kim W."/>
        </authorList>
    </citation>
    <scope>NUCLEOTIDE SEQUENCE [LARGE SCALE GENOMIC DNA]</scope>
    <source>
        <tissue evidence="2">Muscle</tissue>
    </source>
</reference>
<comment type="caution">
    <text evidence="2">The sequence shown here is derived from an EMBL/GenBank/DDBJ whole genome shotgun (WGS) entry which is preliminary data.</text>
</comment>
<keyword evidence="3" id="KW-1185">Reference proteome</keyword>
<keyword evidence="1" id="KW-0732">Signal</keyword>
<dbReference type="AlphaFoldDB" id="A0A5B7H400"/>
<evidence type="ECO:0000256" key="1">
    <source>
        <dbReference type="SAM" id="SignalP"/>
    </source>
</evidence>
<name>A0A5B7H400_PORTR</name>
<protein>
    <submittedName>
        <fullName evidence="2">Uncharacterized protein</fullName>
    </submittedName>
</protein>
<sequence length="55" mass="6030">MAHWWASCLSSPGGWCCYTLAHLGTHGDDTRRKPGWPTHAVAVLGRRSLPNDSLV</sequence>
<dbReference type="EMBL" id="VSRR010025324">
    <property type="protein sequence ID" value="MPC66810.1"/>
    <property type="molecule type" value="Genomic_DNA"/>
</dbReference>
<dbReference type="Proteomes" id="UP000324222">
    <property type="component" value="Unassembled WGS sequence"/>
</dbReference>
<proteinExistence type="predicted"/>
<accession>A0A5B7H400</accession>
<evidence type="ECO:0000313" key="2">
    <source>
        <dbReference type="EMBL" id="MPC66810.1"/>
    </source>
</evidence>
<organism evidence="2 3">
    <name type="scientific">Portunus trituberculatus</name>
    <name type="common">Swimming crab</name>
    <name type="synonym">Neptunus trituberculatus</name>
    <dbReference type="NCBI Taxonomy" id="210409"/>
    <lineage>
        <taxon>Eukaryota</taxon>
        <taxon>Metazoa</taxon>
        <taxon>Ecdysozoa</taxon>
        <taxon>Arthropoda</taxon>
        <taxon>Crustacea</taxon>
        <taxon>Multicrustacea</taxon>
        <taxon>Malacostraca</taxon>
        <taxon>Eumalacostraca</taxon>
        <taxon>Eucarida</taxon>
        <taxon>Decapoda</taxon>
        <taxon>Pleocyemata</taxon>
        <taxon>Brachyura</taxon>
        <taxon>Eubrachyura</taxon>
        <taxon>Portunoidea</taxon>
        <taxon>Portunidae</taxon>
        <taxon>Portuninae</taxon>
        <taxon>Portunus</taxon>
    </lineage>
</organism>